<keyword evidence="2" id="KW-1185">Reference proteome</keyword>
<organism evidence="1 2">
    <name type="scientific">Aspergillus leporis</name>
    <dbReference type="NCBI Taxonomy" id="41062"/>
    <lineage>
        <taxon>Eukaryota</taxon>
        <taxon>Fungi</taxon>
        <taxon>Dikarya</taxon>
        <taxon>Ascomycota</taxon>
        <taxon>Pezizomycotina</taxon>
        <taxon>Eurotiomycetes</taxon>
        <taxon>Eurotiomycetidae</taxon>
        <taxon>Eurotiales</taxon>
        <taxon>Aspergillaceae</taxon>
        <taxon>Aspergillus</taxon>
        <taxon>Aspergillus subgen. Circumdati</taxon>
    </lineage>
</organism>
<reference evidence="1 2" key="1">
    <citation type="submission" date="2019-04" db="EMBL/GenBank/DDBJ databases">
        <title>Friends and foes A comparative genomics study of 23 Aspergillus species from section Flavi.</title>
        <authorList>
            <consortium name="DOE Joint Genome Institute"/>
            <person name="Kjaerbolling I."/>
            <person name="Vesth T."/>
            <person name="Frisvad J.C."/>
            <person name="Nybo J.L."/>
            <person name="Theobald S."/>
            <person name="Kildgaard S."/>
            <person name="Isbrandt T."/>
            <person name="Kuo A."/>
            <person name="Sato A."/>
            <person name="Lyhne E.K."/>
            <person name="Kogle M.E."/>
            <person name="Wiebenga A."/>
            <person name="Kun R.S."/>
            <person name="Lubbers R.J."/>
            <person name="Makela M.R."/>
            <person name="Barry K."/>
            <person name="Chovatia M."/>
            <person name="Clum A."/>
            <person name="Daum C."/>
            <person name="Haridas S."/>
            <person name="He G."/>
            <person name="LaButti K."/>
            <person name="Lipzen A."/>
            <person name="Mondo S."/>
            <person name="Riley R."/>
            <person name="Salamov A."/>
            <person name="Simmons B.A."/>
            <person name="Magnuson J.K."/>
            <person name="Henrissat B."/>
            <person name="Mortensen U.H."/>
            <person name="Larsen T.O."/>
            <person name="Devries R.P."/>
            <person name="Grigoriev I.V."/>
            <person name="Machida M."/>
            <person name="Baker S.E."/>
            <person name="Andersen M.R."/>
        </authorList>
    </citation>
    <scope>NUCLEOTIDE SEQUENCE [LARGE SCALE GENOMIC DNA]</scope>
    <source>
        <strain evidence="1 2">CBS 151.66</strain>
    </source>
</reference>
<proteinExistence type="predicted"/>
<dbReference type="Proteomes" id="UP000326565">
    <property type="component" value="Unassembled WGS sequence"/>
</dbReference>
<accession>A0A5N5WYV8</accession>
<evidence type="ECO:0000313" key="2">
    <source>
        <dbReference type="Proteomes" id="UP000326565"/>
    </source>
</evidence>
<gene>
    <name evidence="1" type="ORF">BDV29DRAFT_174886</name>
</gene>
<name>A0A5N5WYV8_9EURO</name>
<dbReference type="AlphaFoldDB" id="A0A5N5WYV8"/>
<sequence>MGPSTLDSLPIEVIEIMVTLIDFRDSCNLRLASRTISAKSSNSTFRTHFSSKKIRVTKENLRQLVEDTQPGRLGCYIQNLTLIDLPESSGVEKVDRLGAEESDYNFGAVEPDTAAAELLSQVMNNLRLNTARGCLSSLTLMIEVSDTDYWTPIWKAASNLFQITTLALGESKIPIQAMDIFSDVSRCSLACGLIMKMLENIDLSPSLKGAKRISLCVSHNQRQGRGDNDPPMESLSVAESHLKAICQFLSIPSQLEDLQLYWYKLDSFEVTAAQEEEQQIFTRIIQSCQFPFMARFTLKGVRTSEAELLSFLHPVQLTALCLEEVYLTPGSFRAIFKYLAAHKERLKFLHFDNLWDKKLIHFDYAGEPPFPGFPKENLGPITITRTGATARRLTRIRPPRRRIPGSAPAARWRARRKANFGPPERVFPPGLRLMMGRAIARQ</sequence>
<evidence type="ECO:0008006" key="3">
    <source>
        <dbReference type="Google" id="ProtNLM"/>
    </source>
</evidence>
<evidence type="ECO:0000313" key="1">
    <source>
        <dbReference type="EMBL" id="KAB8073746.1"/>
    </source>
</evidence>
<dbReference type="OrthoDB" id="3886018at2759"/>
<dbReference type="SUPFAM" id="SSF52047">
    <property type="entry name" value="RNI-like"/>
    <property type="match status" value="1"/>
</dbReference>
<dbReference type="EMBL" id="ML732221">
    <property type="protein sequence ID" value="KAB8073746.1"/>
    <property type="molecule type" value="Genomic_DNA"/>
</dbReference>
<protein>
    <recommendedName>
        <fullName evidence="3">F-box domain-containing protein</fullName>
    </recommendedName>
</protein>